<keyword evidence="6" id="KW-0326">Glycosidase</keyword>
<evidence type="ECO:0000256" key="1">
    <source>
        <dbReference type="ARBA" id="ARBA00000829"/>
    </source>
</evidence>
<dbReference type="Gene3D" id="3.20.20.80">
    <property type="entry name" value="Glycosidases"/>
    <property type="match status" value="1"/>
</dbReference>
<dbReference type="OrthoDB" id="9758603at2"/>
<dbReference type="SUPFAM" id="SSF51445">
    <property type="entry name" value="(Trans)glycosidases"/>
    <property type="match status" value="1"/>
</dbReference>
<evidence type="ECO:0000256" key="6">
    <source>
        <dbReference type="ARBA" id="ARBA00023295"/>
    </source>
</evidence>
<feature type="region of interest" description="Disordered" evidence="7">
    <location>
        <begin position="1"/>
        <end position="21"/>
    </location>
</feature>
<dbReference type="InterPro" id="IPR006102">
    <property type="entry name" value="Ig-like_GH2"/>
</dbReference>
<sequence>MMSQGYPDTNTSMPDPESFPDIRSGIPIGNAVLGGEWTWIQTGAGAADSPAGLDGTAGWLPAPVPGTVASALRAAGRWDDSAPPPLHLHDHWYRVRFAGRGRQVLRFNGLATVAEAWLNGKLVLGVQHMFAAHEVEVDLDGDNLLYLCFRALHPWLRKRHGAVRWKPRMIVPPTLRTVRTTLLGHMPGWCPPVHAVGPWRSVELLDPASDDILHGVRADMSAQMPEGHGVVSLRLHFPGAAPASGSFEATDGEGCRHPGTLSRIDRHTLSGTLRVERPKPWWPHTHGEPHLYRVDATVDGRAIECGRAGFRTVSLDGASASASSGPSRLSEPFALCINGERLFCRGACISSIDLPGLADTDEASRYWLTLARNGGMNMVRISGVTCYPGEAFYRVCDELGLLVWQDFMFANFDYGSIGPGVGLTDDFQREVTGWLTSTRAHPSVAVLCGGSEAEQQAAMLGTSRGEWKQPLFEELIPGLVAAHRPDVVYVSNSPTGGAWPFQPDSGVCHYYGVGAYERPLTDARLAQVRFASECLAFANVPGDRTLTEHGLLLPLHSPRWKATVPRDAGAPWDFEDVRDHYLRALYDVDPPRLRYEQPQRYLMLSRAVTAEVMTEVFSEWRRVGSGCSGGLIWQLQDLTPGAGWGIVDACGRPKSAWHALRQVWQPVQVLITDEGLNGLHLHVLNEMPQPRSLLLVLRCLRDGAMVVAEARHSLRLPARGSERIEASALLDRFFDFTYAYRFGPPTHDVVLATLLAGDSGEPLSQAVYLPDRRATALKAPGLRAQLEQVGDEWWLTVSAERFARWVHIEDVAYQASENWFHLAPGSSRRVRLVHERKGAAQAVTVPSGEIYAVNADHPLGYDG</sequence>
<dbReference type="InterPro" id="IPR013783">
    <property type="entry name" value="Ig-like_fold"/>
</dbReference>
<evidence type="ECO:0000256" key="5">
    <source>
        <dbReference type="ARBA" id="ARBA00023180"/>
    </source>
</evidence>
<dbReference type="PANTHER" id="PTHR43730:SF1">
    <property type="entry name" value="BETA-MANNOSIDASE"/>
    <property type="match status" value="1"/>
</dbReference>
<dbReference type="GO" id="GO:0005975">
    <property type="term" value="P:carbohydrate metabolic process"/>
    <property type="evidence" value="ECO:0007669"/>
    <property type="project" value="InterPro"/>
</dbReference>
<feature type="domain" description="Glycoside hydrolase family 2 immunoglobulin-like beta-sandwich" evidence="8">
    <location>
        <begin position="267"/>
        <end position="311"/>
    </location>
</feature>
<accession>A0A4P7L5S5</accession>
<dbReference type="SUPFAM" id="SSF49303">
    <property type="entry name" value="beta-Galactosidase/glucuronidase domain"/>
    <property type="match status" value="2"/>
</dbReference>
<dbReference type="InterPro" id="IPR041625">
    <property type="entry name" value="Beta-mannosidase_Ig"/>
</dbReference>
<dbReference type="AlphaFoldDB" id="A0A4P7L5S5"/>
<dbReference type="InterPro" id="IPR050887">
    <property type="entry name" value="Beta-mannosidase_GH2"/>
</dbReference>
<dbReference type="Pfam" id="PF17753">
    <property type="entry name" value="Ig_mannosidase"/>
    <property type="match status" value="1"/>
</dbReference>
<evidence type="ECO:0000256" key="4">
    <source>
        <dbReference type="ARBA" id="ARBA00022801"/>
    </source>
</evidence>
<feature type="domain" description="Beta-mannosidase-like galactose-binding" evidence="10">
    <location>
        <begin position="54"/>
        <end position="200"/>
    </location>
</feature>
<name>A0A4P7L5S5_9BURK</name>
<gene>
    <name evidence="11" type="ORF">E0W60_06120</name>
</gene>
<dbReference type="Gene3D" id="2.60.40.10">
    <property type="entry name" value="Immunoglobulins"/>
    <property type="match status" value="2"/>
</dbReference>
<dbReference type="GO" id="GO:0006516">
    <property type="term" value="P:glycoprotein catabolic process"/>
    <property type="evidence" value="ECO:0007669"/>
    <property type="project" value="TreeGrafter"/>
</dbReference>
<organism evidence="11 12">
    <name type="scientific">Cupriavidus oxalaticus</name>
    <dbReference type="NCBI Taxonomy" id="96344"/>
    <lineage>
        <taxon>Bacteria</taxon>
        <taxon>Pseudomonadati</taxon>
        <taxon>Pseudomonadota</taxon>
        <taxon>Betaproteobacteria</taxon>
        <taxon>Burkholderiales</taxon>
        <taxon>Burkholderiaceae</taxon>
        <taxon>Cupriavidus</taxon>
    </lineage>
</organism>
<dbReference type="Gene3D" id="2.60.120.260">
    <property type="entry name" value="Galactose-binding domain-like"/>
    <property type="match status" value="1"/>
</dbReference>
<dbReference type="EMBL" id="CP038634">
    <property type="protein sequence ID" value="QBY50750.1"/>
    <property type="molecule type" value="Genomic_DNA"/>
</dbReference>
<evidence type="ECO:0000313" key="11">
    <source>
        <dbReference type="EMBL" id="QBY50750.1"/>
    </source>
</evidence>
<protein>
    <recommendedName>
        <fullName evidence="3">beta-mannosidase</fullName>
        <ecNumber evidence="3">3.2.1.25</ecNumber>
    </recommendedName>
</protein>
<dbReference type="EC" id="3.2.1.25" evidence="3"/>
<keyword evidence="5" id="KW-0325">Glycoprotein</keyword>
<keyword evidence="4 11" id="KW-0378">Hydrolase</keyword>
<reference evidence="11 12" key="1">
    <citation type="submission" date="2019-03" db="EMBL/GenBank/DDBJ databases">
        <title>Efficiently degradation of phenoxyalkanoic acid herbicides by Cupriavidus oxalaticus strain X32.</title>
        <authorList>
            <person name="Sheng X."/>
        </authorList>
    </citation>
    <scope>NUCLEOTIDE SEQUENCE [LARGE SCALE GENOMIC DNA]</scope>
    <source>
        <strain evidence="11 12">X32</strain>
    </source>
</reference>
<dbReference type="GO" id="GO:0004567">
    <property type="term" value="F:beta-mannosidase activity"/>
    <property type="evidence" value="ECO:0007669"/>
    <property type="project" value="UniProtKB-EC"/>
</dbReference>
<dbReference type="Proteomes" id="UP000295294">
    <property type="component" value="Chromosome 1"/>
</dbReference>
<dbReference type="RefSeq" id="WP_135703361.1">
    <property type="nucleotide sequence ID" value="NZ_CP038634.1"/>
</dbReference>
<evidence type="ECO:0000256" key="7">
    <source>
        <dbReference type="SAM" id="MobiDB-lite"/>
    </source>
</evidence>
<dbReference type="KEGG" id="cox:E0W60_06120"/>
<evidence type="ECO:0000313" key="12">
    <source>
        <dbReference type="Proteomes" id="UP000295294"/>
    </source>
</evidence>
<evidence type="ECO:0000259" key="8">
    <source>
        <dbReference type="Pfam" id="PF00703"/>
    </source>
</evidence>
<comment type="similarity">
    <text evidence="2">Belongs to the glycosyl hydrolase 2 family.</text>
</comment>
<evidence type="ECO:0000259" key="9">
    <source>
        <dbReference type="Pfam" id="PF17753"/>
    </source>
</evidence>
<dbReference type="InterPro" id="IPR008979">
    <property type="entry name" value="Galactose-bd-like_sf"/>
</dbReference>
<dbReference type="SUPFAM" id="SSF49785">
    <property type="entry name" value="Galactose-binding domain-like"/>
    <property type="match status" value="1"/>
</dbReference>
<dbReference type="InterPro" id="IPR054593">
    <property type="entry name" value="Beta-mannosidase-like_N2"/>
</dbReference>
<dbReference type="PANTHER" id="PTHR43730">
    <property type="entry name" value="BETA-MANNOSIDASE"/>
    <property type="match status" value="1"/>
</dbReference>
<dbReference type="Pfam" id="PF22666">
    <property type="entry name" value="Glyco_hydro_2_N2"/>
    <property type="match status" value="1"/>
</dbReference>
<dbReference type="InterPro" id="IPR017853">
    <property type="entry name" value="GH"/>
</dbReference>
<proteinExistence type="inferred from homology"/>
<feature type="domain" description="Beta-mannosidase Ig-fold" evidence="9">
    <location>
        <begin position="777"/>
        <end position="842"/>
    </location>
</feature>
<evidence type="ECO:0000259" key="10">
    <source>
        <dbReference type="Pfam" id="PF22666"/>
    </source>
</evidence>
<comment type="catalytic activity">
    <reaction evidence="1">
        <text>Hydrolysis of terminal, non-reducing beta-D-mannose residues in beta-D-mannosides.</text>
        <dbReference type="EC" id="3.2.1.25"/>
    </reaction>
</comment>
<dbReference type="InterPro" id="IPR036156">
    <property type="entry name" value="Beta-gal/glucu_dom_sf"/>
</dbReference>
<evidence type="ECO:0000256" key="3">
    <source>
        <dbReference type="ARBA" id="ARBA00012754"/>
    </source>
</evidence>
<feature type="compositionally biased region" description="Polar residues" evidence="7">
    <location>
        <begin position="1"/>
        <end position="13"/>
    </location>
</feature>
<dbReference type="Pfam" id="PF00703">
    <property type="entry name" value="Glyco_hydro_2"/>
    <property type="match status" value="1"/>
</dbReference>
<evidence type="ECO:0000256" key="2">
    <source>
        <dbReference type="ARBA" id="ARBA00007401"/>
    </source>
</evidence>